<reference evidence="1 2" key="1">
    <citation type="journal article" date="2013" name="PLoS ONE">
        <title>Poles Apart: Arctic and Antarctic Octadecabacter strains Share High Genome Plasticity and a New Type of Xanthorhodopsin.</title>
        <authorList>
            <person name="Vollmers J."/>
            <person name="Voget S."/>
            <person name="Dietrich S."/>
            <person name="Gollnow K."/>
            <person name="Smits M."/>
            <person name="Meyer K."/>
            <person name="Brinkhoff T."/>
            <person name="Simon M."/>
            <person name="Daniel R."/>
        </authorList>
    </citation>
    <scope>NUCLEOTIDE SEQUENCE [LARGE SCALE GENOMIC DNA]</scope>
    <source>
        <strain evidence="1 2">307</strain>
    </source>
</reference>
<dbReference type="AlphaFoldDB" id="M9R872"/>
<dbReference type="KEGG" id="oat:OAN307_c08010"/>
<evidence type="ECO:0000313" key="2">
    <source>
        <dbReference type="Proteomes" id="UP000005307"/>
    </source>
</evidence>
<evidence type="ECO:0000313" key="1">
    <source>
        <dbReference type="EMBL" id="AGI66526.1"/>
    </source>
</evidence>
<organism evidence="1 2">
    <name type="scientific">Octadecabacter antarcticus 307</name>
    <dbReference type="NCBI Taxonomy" id="391626"/>
    <lineage>
        <taxon>Bacteria</taxon>
        <taxon>Pseudomonadati</taxon>
        <taxon>Pseudomonadota</taxon>
        <taxon>Alphaproteobacteria</taxon>
        <taxon>Rhodobacterales</taxon>
        <taxon>Roseobacteraceae</taxon>
        <taxon>Octadecabacter</taxon>
    </lineage>
</organism>
<sequence length="71" mass="8000">MVEIPRVLTHVERAKGYVQGALISDDDDSKPLLTVKQNHHPQTPNCYRRKAVPRLLADSARMAAILQYGVF</sequence>
<dbReference type="EMBL" id="CP003740">
    <property type="protein sequence ID" value="AGI66526.1"/>
    <property type="molecule type" value="Genomic_DNA"/>
</dbReference>
<gene>
    <name evidence="1" type="ORF">OAN307_c08010</name>
</gene>
<protein>
    <submittedName>
        <fullName evidence="1">Uncharacterized protein</fullName>
    </submittedName>
</protein>
<dbReference type="Proteomes" id="UP000005307">
    <property type="component" value="Chromosome"/>
</dbReference>
<keyword evidence="2" id="KW-1185">Reference proteome</keyword>
<accession>M9R872</accession>
<name>M9R872_9RHOB</name>
<proteinExistence type="predicted"/>
<dbReference type="HOGENOM" id="CLU_2736074_0_0_5"/>